<keyword evidence="1" id="KW-0805">Transcription regulation</keyword>
<dbReference type="AlphaFoldDB" id="A0A419UWK2"/>
<sequence length="244" mass="28482">MLQIKEAAEAAGISVRTLHHYDDIGLLVPSIRTESGYRLYNDDEMDRLQQILLLRDAGVPLATIKTMPALTTEEQVSMLAGHKERLRARQQQIEEMIRTIDRTIRHHKGEKTMNNPDKFKGFDFSTNPYEKEAQKRWGREKVNAVNRNVNQWSENEQERFNDIYRSLAEVRREDPGSDEVQQRIGHWYDLLQTIGEYPPEVFISLGRMYTEDERFTKNIDQFGDGLAVFMQEAMRIYGNARLSS</sequence>
<dbReference type="Pfam" id="PF13411">
    <property type="entry name" value="MerR_1"/>
    <property type="match status" value="1"/>
</dbReference>
<keyword evidence="3" id="KW-0010">Activator</keyword>
<dbReference type="GO" id="GO:0003700">
    <property type="term" value="F:DNA-binding transcription factor activity"/>
    <property type="evidence" value="ECO:0007669"/>
    <property type="project" value="InterPro"/>
</dbReference>
<evidence type="ECO:0000256" key="4">
    <source>
        <dbReference type="ARBA" id="ARBA00023163"/>
    </source>
</evidence>
<dbReference type="EMBL" id="RAPK01000011">
    <property type="protein sequence ID" value="RKD69505.1"/>
    <property type="molecule type" value="Genomic_DNA"/>
</dbReference>
<dbReference type="Gene3D" id="1.10.490.50">
    <property type="entry name" value="Antibiotic binding domain of TipA-like multidrug resistance regulators"/>
    <property type="match status" value="1"/>
</dbReference>
<name>A0A419UWK2_9BACL</name>
<evidence type="ECO:0000256" key="3">
    <source>
        <dbReference type="ARBA" id="ARBA00023159"/>
    </source>
</evidence>
<dbReference type="PRINTS" id="PR00040">
    <property type="entry name" value="HTHMERR"/>
</dbReference>
<feature type="domain" description="HTH merR-type" evidence="5">
    <location>
        <begin position="1"/>
        <end position="70"/>
    </location>
</feature>
<dbReference type="PANTHER" id="PTHR30204">
    <property type="entry name" value="REDOX-CYCLING DRUG-SENSING TRANSCRIPTIONAL ACTIVATOR SOXR"/>
    <property type="match status" value="1"/>
</dbReference>
<dbReference type="OrthoDB" id="9814833at2"/>
<dbReference type="PANTHER" id="PTHR30204:SF90">
    <property type="entry name" value="HTH-TYPE TRANSCRIPTIONAL ACTIVATOR MTA"/>
    <property type="match status" value="1"/>
</dbReference>
<dbReference type="PROSITE" id="PS50937">
    <property type="entry name" value="HTH_MERR_2"/>
    <property type="match status" value="1"/>
</dbReference>
<protein>
    <submittedName>
        <fullName evidence="6">MerR family transcriptional regulator</fullName>
    </submittedName>
</protein>
<evidence type="ECO:0000313" key="6">
    <source>
        <dbReference type="EMBL" id="RKD69505.1"/>
    </source>
</evidence>
<reference evidence="6 7" key="1">
    <citation type="submission" date="2018-09" db="EMBL/GenBank/DDBJ databases">
        <title>Genomic Encyclopedia of Archaeal and Bacterial Type Strains, Phase II (KMG-II): from individual species to whole genera.</title>
        <authorList>
            <person name="Goeker M."/>
        </authorList>
    </citation>
    <scope>NUCLEOTIDE SEQUENCE [LARGE SCALE GENOMIC DNA]</scope>
    <source>
        <strain evidence="6 7">DSM 17008</strain>
    </source>
</reference>
<dbReference type="InterPro" id="IPR000551">
    <property type="entry name" value="MerR-type_HTH_dom"/>
</dbReference>
<comment type="caution">
    <text evidence="6">The sequence shown here is derived from an EMBL/GenBank/DDBJ whole genome shotgun (WGS) entry which is preliminary data.</text>
</comment>
<dbReference type="RefSeq" id="WP_120194073.1">
    <property type="nucleotide sequence ID" value="NZ_RAPK01000011.1"/>
</dbReference>
<dbReference type="Pfam" id="PF07739">
    <property type="entry name" value="TipAS"/>
    <property type="match status" value="1"/>
</dbReference>
<dbReference type="InterPro" id="IPR012925">
    <property type="entry name" value="TipAS_dom"/>
</dbReference>
<evidence type="ECO:0000259" key="5">
    <source>
        <dbReference type="PROSITE" id="PS50937"/>
    </source>
</evidence>
<evidence type="ECO:0000256" key="1">
    <source>
        <dbReference type="ARBA" id="ARBA00023015"/>
    </source>
</evidence>
<dbReference type="InterPro" id="IPR047057">
    <property type="entry name" value="MerR_fam"/>
</dbReference>
<dbReference type="InterPro" id="IPR009061">
    <property type="entry name" value="DNA-bd_dom_put_sf"/>
</dbReference>
<gene>
    <name evidence="6" type="ORF">ATL39_2924</name>
</gene>
<keyword evidence="7" id="KW-1185">Reference proteome</keyword>
<dbReference type="SUPFAM" id="SSF89082">
    <property type="entry name" value="Antibiotic binding domain of TipA-like multidrug resistance regulators"/>
    <property type="match status" value="1"/>
</dbReference>
<dbReference type="SMART" id="SM00422">
    <property type="entry name" value="HTH_MERR"/>
    <property type="match status" value="1"/>
</dbReference>
<organism evidence="6 7">
    <name type="scientific">Sinobaca qinghaiensis</name>
    <dbReference type="NCBI Taxonomy" id="342944"/>
    <lineage>
        <taxon>Bacteria</taxon>
        <taxon>Bacillati</taxon>
        <taxon>Bacillota</taxon>
        <taxon>Bacilli</taxon>
        <taxon>Bacillales</taxon>
        <taxon>Sporolactobacillaceae</taxon>
        <taxon>Sinobaca</taxon>
    </lineage>
</organism>
<dbReference type="Gene3D" id="1.10.1660.10">
    <property type="match status" value="1"/>
</dbReference>
<dbReference type="SUPFAM" id="SSF46955">
    <property type="entry name" value="Putative DNA-binding domain"/>
    <property type="match status" value="1"/>
</dbReference>
<evidence type="ECO:0000313" key="7">
    <source>
        <dbReference type="Proteomes" id="UP000285120"/>
    </source>
</evidence>
<dbReference type="GO" id="GO:0003677">
    <property type="term" value="F:DNA binding"/>
    <property type="evidence" value="ECO:0007669"/>
    <property type="project" value="UniProtKB-KW"/>
</dbReference>
<keyword evidence="4" id="KW-0804">Transcription</keyword>
<proteinExistence type="predicted"/>
<dbReference type="InterPro" id="IPR036244">
    <property type="entry name" value="TipA-like_antibiotic-bd"/>
</dbReference>
<keyword evidence="2" id="KW-0238">DNA-binding</keyword>
<evidence type="ECO:0000256" key="2">
    <source>
        <dbReference type="ARBA" id="ARBA00023125"/>
    </source>
</evidence>
<accession>A0A419UWK2</accession>
<dbReference type="CDD" id="cd01106">
    <property type="entry name" value="HTH_TipAL-Mta"/>
    <property type="match status" value="1"/>
</dbReference>
<dbReference type="Proteomes" id="UP000285120">
    <property type="component" value="Unassembled WGS sequence"/>
</dbReference>